<keyword evidence="2" id="KW-1185">Reference proteome</keyword>
<dbReference type="Proteomes" id="UP001150581">
    <property type="component" value="Unassembled WGS sequence"/>
</dbReference>
<reference evidence="1" key="1">
    <citation type="submission" date="2022-07" db="EMBL/GenBank/DDBJ databases">
        <title>Phylogenomic reconstructions and comparative analyses of Kickxellomycotina fungi.</title>
        <authorList>
            <person name="Reynolds N.K."/>
            <person name="Stajich J.E."/>
            <person name="Barry K."/>
            <person name="Grigoriev I.V."/>
            <person name="Crous P."/>
            <person name="Smith M.E."/>
        </authorList>
    </citation>
    <scope>NUCLEOTIDE SEQUENCE</scope>
    <source>
        <strain evidence="1">Benny 63K</strain>
    </source>
</reference>
<evidence type="ECO:0000313" key="2">
    <source>
        <dbReference type="Proteomes" id="UP001150581"/>
    </source>
</evidence>
<proteinExistence type="predicted"/>
<comment type="caution">
    <text evidence="1">The sequence shown here is derived from an EMBL/GenBank/DDBJ whole genome shotgun (WGS) entry which is preliminary data.</text>
</comment>
<sequence>MDQTYPAALSHFAVFCPELGQEEDTSHEQLLFYSAASLPAFYPSTPNDYFSRSSHLRRNRRHSGDNHNASRTPPAAAATTVAGTAGERVVSLDTKLREVGLATALVAFARTFTGNQSRFHTVRSEKRRTVVYEPEQGILLQLSVVLPRKVAAYGKEKGAFAVEFLDHVLDDSAMRQWLAQEWAAFILLFGGGNLTERARTERRAVRRQLDSFFGHTLGGWDCRWEHELHLVGSLAPVPRVRLGAISLGGFDEFWRDLSAPENIAGVVVLWRAEDVVWESVGGGANAHWLRAVVAWARAVYAPAFVEVKRAQAAEVKRVPAAEPKRMLVVEPKKAQTAAAATGSAGSWLWGWAGGGNDNGSGSGSGGGGNDNNGVESASGDSSGTESSAGSAIAPRGGIAQALSRAVDALVEPRPPTPPEADPALESTSPHQMAEQYTISAADLEALEITETALAPAAVEPDAQSLRSVGSRISVRTTAAVAGPAVMMARSINVTASRARSNTTQSSAMGVLMSSWQQHQPSRAATPRHVRAPSAMSNYSTATAESTQVLREDTRVSARSWWPQWTWGSSSSNSGSSTATIPAVPPVPRLPQVLETACASGVDPTTTFLYTGEHAFPGMPAGDSSVAARQLSDSTDSAGSADSSAATRSRLGLAMEDDMPPAYEHGVGVDSARGITLAPRALTGMLYDSRLLRLLYTTTAVSANASASASASAATTADSSMPEHPLYMPHQGSGSCKLFVYKYGDMLFFVFGQPGTDSAGNADDNGEQVAPDCAHGGGRREQQQRRRKSTGRRKAQKSQLVKETFSGIEAERIEGCILRYAESLHATTVRDLGEPSKLHNLPPFVYVEDHTLVQANWLASVPVNRSFNGYVAGSLGVAASAAGVSSETSSDVRVTLGLVNGELTRSCDEICVRMQNKGWVSGMSNKTDGDSVCFCVVDQPKATLADARTFLHRVMNQAKLSLQ</sequence>
<accession>A0ACC1IT93</accession>
<dbReference type="EMBL" id="JANBPG010000077">
    <property type="protein sequence ID" value="KAJ1900494.1"/>
    <property type="molecule type" value="Genomic_DNA"/>
</dbReference>
<gene>
    <name evidence="1" type="primary">CCZ1</name>
    <name evidence="1" type="ORF">LPJ66_001425</name>
</gene>
<name>A0ACC1IT93_9FUNG</name>
<evidence type="ECO:0000313" key="1">
    <source>
        <dbReference type="EMBL" id="KAJ1900494.1"/>
    </source>
</evidence>
<protein>
    <submittedName>
        <fullName evidence="1">Vacuolar fusion protein ccz1</fullName>
    </submittedName>
</protein>
<organism evidence="1 2">
    <name type="scientific">Kickxella alabastrina</name>
    <dbReference type="NCBI Taxonomy" id="61397"/>
    <lineage>
        <taxon>Eukaryota</taxon>
        <taxon>Fungi</taxon>
        <taxon>Fungi incertae sedis</taxon>
        <taxon>Zoopagomycota</taxon>
        <taxon>Kickxellomycotina</taxon>
        <taxon>Kickxellomycetes</taxon>
        <taxon>Kickxellales</taxon>
        <taxon>Kickxellaceae</taxon>
        <taxon>Kickxella</taxon>
    </lineage>
</organism>